<gene>
    <name evidence="2" type="ORF">EKG37_23050</name>
</gene>
<dbReference type="EMBL" id="RXNT01000042">
    <property type="protein sequence ID" value="RTR25323.1"/>
    <property type="molecule type" value="Genomic_DNA"/>
</dbReference>
<dbReference type="AlphaFoldDB" id="A0A3S0I527"/>
<sequence length="64" mass="6978">MDTCQRYGHRQGRLNAGKRHRAMANAGKQQDKSGKTTGQMHKNGTQVATIPGVKKGIKWAGCVK</sequence>
<evidence type="ECO:0000313" key="3">
    <source>
        <dbReference type="Proteomes" id="UP000271374"/>
    </source>
</evidence>
<evidence type="ECO:0000256" key="1">
    <source>
        <dbReference type="SAM" id="MobiDB-lite"/>
    </source>
</evidence>
<comment type="caution">
    <text evidence="2">The sequence shown here is derived from an EMBL/GenBank/DDBJ whole genome shotgun (WGS) entry which is preliminary data.</text>
</comment>
<feature type="region of interest" description="Disordered" evidence="1">
    <location>
        <begin position="1"/>
        <end position="44"/>
    </location>
</feature>
<keyword evidence="3" id="KW-1185">Reference proteome</keyword>
<dbReference type="Proteomes" id="UP000271374">
    <property type="component" value="Unassembled WGS sequence"/>
</dbReference>
<protein>
    <submittedName>
        <fullName evidence="2">Uncharacterized protein</fullName>
    </submittedName>
</protein>
<evidence type="ECO:0000313" key="2">
    <source>
        <dbReference type="EMBL" id="RTR25323.1"/>
    </source>
</evidence>
<feature type="compositionally biased region" description="Polar residues" evidence="1">
    <location>
        <begin position="35"/>
        <end position="44"/>
    </location>
</feature>
<reference evidence="2 3" key="1">
    <citation type="submission" date="2018-12" db="EMBL/GenBank/DDBJ databases">
        <title>Bacillus yapensis draft genome sequence.</title>
        <authorList>
            <person name="Yu L."/>
            <person name="Xu X."/>
            <person name="Tang X."/>
        </authorList>
    </citation>
    <scope>NUCLEOTIDE SEQUENCE [LARGE SCALE GENOMIC DNA]</scope>
    <source>
        <strain evidence="2 3">XXST-01</strain>
    </source>
</reference>
<proteinExistence type="predicted"/>
<dbReference type="RefSeq" id="WP_126411078.1">
    <property type="nucleotide sequence ID" value="NZ_RXNT01000042.1"/>
</dbReference>
<feature type="compositionally biased region" description="Basic residues" evidence="1">
    <location>
        <begin position="7"/>
        <end position="22"/>
    </location>
</feature>
<accession>A0A3S0I527</accession>
<organism evidence="2 3">
    <name type="scientific">Bacillus yapensis</name>
    <dbReference type="NCBI Taxonomy" id="2492960"/>
    <lineage>
        <taxon>Bacteria</taxon>
        <taxon>Bacillati</taxon>
        <taxon>Bacillota</taxon>
        <taxon>Bacilli</taxon>
        <taxon>Bacillales</taxon>
        <taxon>Bacillaceae</taxon>
        <taxon>Bacillus</taxon>
    </lineage>
</organism>
<name>A0A3S0I527_9BACI</name>